<dbReference type="Proteomes" id="UP000658202">
    <property type="component" value="Unassembled WGS sequence"/>
</dbReference>
<dbReference type="Proteomes" id="UP000285906">
    <property type="component" value="Unassembled WGS sequence"/>
</dbReference>
<dbReference type="GO" id="GO:0004808">
    <property type="term" value="F:tRNA (5-methylaminomethyl-2-thiouridylate)(34)-methyltransferase activity"/>
    <property type="evidence" value="ECO:0007669"/>
    <property type="project" value="InterPro"/>
</dbReference>
<protein>
    <submittedName>
        <fullName evidence="3">tRNA U34 5-methylaminomethyl-2-thiouridine-forming methyltransferase MnmC</fullName>
    </submittedName>
</protein>
<dbReference type="GO" id="GO:0016645">
    <property type="term" value="F:oxidoreductase activity, acting on the CH-NH group of donors"/>
    <property type="evidence" value="ECO:0007669"/>
    <property type="project" value="InterPro"/>
</dbReference>
<accession>A0A420CXI9</accession>
<proteinExistence type="predicted"/>
<dbReference type="AlphaFoldDB" id="A0A420CXI9"/>
<dbReference type="EMBL" id="RAQH01000008">
    <property type="protein sequence ID" value="RKE83147.1"/>
    <property type="molecule type" value="Genomic_DNA"/>
</dbReference>
<dbReference type="InterPro" id="IPR029063">
    <property type="entry name" value="SAM-dependent_MTases_sf"/>
</dbReference>
<name>A0A420CXI9_9FLAO</name>
<reference evidence="3 4" key="2">
    <citation type="submission" date="2018-09" db="EMBL/GenBank/DDBJ databases">
        <title>Genomic Encyclopedia of Archaeal and Bacterial Type Strains, Phase II (KMG-II): from individual species to whole genera.</title>
        <authorList>
            <person name="Goeker M."/>
        </authorList>
    </citation>
    <scope>NUCLEOTIDE SEQUENCE [LARGE SCALE GENOMIC DNA]</scope>
    <source>
        <strain evidence="3 4">DSM 27620</strain>
    </source>
</reference>
<dbReference type="SUPFAM" id="SSF53335">
    <property type="entry name" value="S-adenosyl-L-methionine-dependent methyltransferases"/>
    <property type="match status" value="1"/>
</dbReference>
<dbReference type="Gene3D" id="3.40.50.150">
    <property type="entry name" value="Vaccinia Virus protein VP39"/>
    <property type="match status" value="1"/>
</dbReference>
<dbReference type="RefSeq" id="WP_120214278.1">
    <property type="nucleotide sequence ID" value="NZ_BMCW01000008.1"/>
</dbReference>
<reference evidence="5" key="3">
    <citation type="journal article" date="2019" name="Int. J. Syst. Evol. Microbiol.">
        <title>The Global Catalogue of Microorganisms (GCM) 10K type strain sequencing project: providing services to taxonomists for standard genome sequencing and annotation.</title>
        <authorList>
            <consortium name="The Broad Institute Genomics Platform"/>
            <consortium name="The Broad Institute Genome Sequencing Center for Infectious Disease"/>
            <person name="Wu L."/>
            <person name="Ma J."/>
        </authorList>
    </citation>
    <scope>NUCLEOTIDE SEQUENCE [LARGE SCALE GENOMIC DNA]</scope>
    <source>
        <strain evidence="5">CCM 8490</strain>
    </source>
</reference>
<keyword evidence="3" id="KW-0808">Transferase</keyword>
<dbReference type="Pfam" id="PF05430">
    <property type="entry name" value="Methyltransf_30"/>
    <property type="match status" value="1"/>
</dbReference>
<dbReference type="GO" id="GO:0032259">
    <property type="term" value="P:methylation"/>
    <property type="evidence" value="ECO:0007669"/>
    <property type="project" value="UniProtKB-KW"/>
</dbReference>
<evidence type="ECO:0000259" key="1">
    <source>
        <dbReference type="Pfam" id="PF05430"/>
    </source>
</evidence>
<gene>
    <name evidence="3" type="ORF">BXY58_2699</name>
    <name evidence="2" type="ORF">GCM10007332_29740</name>
</gene>
<dbReference type="PANTHER" id="PTHR39963:SF1">
    <property type="entry name" value="MNMC-LIKE METHYLTRANSFERASE DOMAIN-CONTAINING PROTEIN"/>
    <property type="match status" value="1"/>
</dbReference>
<evidence type="ECO:0000313" key="2">
    <source>
        <dbReference type="EMBL" id="GGG65313.1"/>
    </source>
</evidence>
<dbReference type="InterPro" id="IPR008471">
    <property type="entry name" value="MnmC-like_methylTransf"/>
</dbReference>
<sequence length="224" mass="25854">MKRELISTSDGSKTLLINGLEETYHSKHGALQEAVHVFIKNGLNLLNDYEINILELGFGTGLNVLVTFDEYLRNDKNHKINYFGVEKYPIFLQEAAELSYSELFPDPIIKNLSLEIHKKEWEKSLELDVNFHLKKIKEDFFKIKDISLPPIDLVYFDCFGARVQPDLWEKELFEIVASKMKTGGLLTTYSSKGSVRRILIELGFEVEKKQGPPGKREMINAWKK</sequence>
<evidence type="ECO:0000313" key="5">
    <source>
        <dbReference type="Proteomes" id="UP000658202"/>
    </source>
</evidence>
<reference evidence="2" key="1">
    <citation type="journal article" date="2014" name="Int. J. Syst. Evol. Microbiol.">
        <title>Complete genome of a new Firmicutes species belonging to the dominant human colonic microbiota ('Ruminococcus bicirculans') reveals two chromosomes and a selective capacity to utilize plant glucans.</title>
        <authorList>
            <consortium name="NISC Comparative Sequencing Program"/>
            <person name="Wegmann U."/>
            <person name="Louis P."/>
            <person name="Goesmann A."/>
            <person name="Henrissat B."/>
            <person name="Duncan S.H."/>
            <person name="Flint H.J."/>
        </authorList>
    </citation>
    <scope>NUCLEOTIDE SEQUENCE</scope>
    <source>
        <strain evidence="2">CCM 8490</strain>
    </source>
</reference>
<comment type="caution">
    <text evidence="3">The sequence shown here is derived from an EMBL/GenBank/DDBJ whole genome shotgun (WGS) entry which is preliminary data.</text>
</comment>
<organism evidence="3 4">
    <name type="scientific">Epilithonimonas arachidiradicis</name>
    <dbReference type="NCBI Taxonomy" id="1617282"/>
    <lineage>
        <taxon>Bacteria</taxon>
        <taxon>Pseudomonadati</taxon>
        <taxon>Bacteroidota</taxon>
        <taxon>Flavobacteriia</taxon>
        <taxon>Flavobacteriales</taxon>
        <taxon>Weeksellaceae</taxon>
        <taxon>Chryseobacterium group</taxon>
        <taxon>Epilithonimonas</taxon>
    </lineage>
</organism>
<dbReference type="PANTHER" id="PTHR39963">
    <property type="entry name" value="SLL0983 PROTEIN"/>
    <property type="match status" value="1"/>
</dbReference>
<dbReference type="OrthoDB" id="9786494at2"/>
<feature type="domain" description="MnmC-like methyltransferase" evidence="1">
    <location>
        <begin position="131"/>
        <end position="224"/>
    </location>
</feature>
<dbReference type="InterPro" id="IPR047785">
    <property type="entry name" value="tRNA_MNMC2"/>
</dbReference>
<reference evidence="2" key="4">
    <citation type="submission" date="2024-05" db="EMBL/GenBank/DDBJ databases">
        <authorList>
            <person name="Sun Q."/>
            <person name="Sedlacek I."/>
        </authorList>
    </citation>
    <scope>NUCLEOTIDE SEQUENCE</scope>
    <source>
        <strain evidence="2">CCM 8490</strain>
    </source>
</reference>
<keyword evidence="3" id="KW-0489">Methyltransferase</keyword>
<evidence type="ECO:0000313" key="3">
    <source>
        <dbReference type="EMBL" id="RKE83147.1"/>
    </source>
</evidence>
<dbReference type="NCBIfam" id="NF033855">
    <property type="entry name" value="tRNA_MNMC2"/>
    <property type="match status" value="1"/>
</dbReference>
<dbReference type="EMBL" id="BMCW01000008">
    <property type="protein sequence ID" value="GGG65313.1"/>
    <property type="molecule type" value="Genomic_DNA"/>
</dbReference>
<keyword evidence="5" id="KW-1185">Reference proteome</keyword>
<evidence type="ECO:0000313" key="4">
    <source>
        <dbReference type="Proteomes" id="UP000285906"/>
    </source>
</evidence>